<dbReference type="Proteomes" id="UP000183894">
    <property type="component" value="Unassembled WGS sequence"/>
</dbReference>
<dbReference type="RefSeq" id="WP_074794893.1">
    <property type="nucleotide sequence ID" value="NZ_FOAD01000006.1"/>
</dbReference>
<evidence type="ECO:0000313" key="2">
    <source>
        <dbReference type="EMBL" id="SEL60805.1"/>
    </source>
</evidence>
<dbReference type="EMBL" id="FOAD01000006">
    <property type="protein sequence ID" value="SEL60805.1"/>
    <property type="molecule type" value="Genomic_DNA"/>
</dbReference>
<dbReference type="Pfam" id="PF26403">
    <property type="entry name" value="DUF8101"/>
    <property type="match status" value="1"/>
</dbReference>
<reference evidence="2 3" key="1">
    <citation type="submission" date="2016-10" db="EMBL/GenBank/DDBJ databases">
        <authorList>
            <person name="de Groot N.N."/>
        </authorList>
    </citation>
    <scope>NUCLEOTIDE SEQUENCE [LARGE SCALE GENOMIC DNA]</scope>
    <source>
        <strain evidence="2 3">CDM_5</strain>
    </source>
</reference>
<proteinExistence type="predicted"/>
<sequence length="94" mass="10087">MSNTADLPASVRESLATALHEARDAVRSGDVETAHDRLNTVSRILRAKVPPGLTHDRLVHGVAAVERTAADEPLVASEYLRAMKSIVETAEQSS</sequence>
<name>A0A1H7RL02_HALLR</name>
<gene>
    <name evidence="2" type="ORF">SAMN04488691_10675</name>
</gene>
<dbReference type="AlphaFoldDB" id="A0A1H7RL02"/>
<evidence type="ECO:0000313" key="3">
    <source>
        <dbReference type="Proteomes" id="UP000183894"/>
    </source>
</evidence>
<evidence type="ECO:0000259" key="1">
    <source>
        <dbReference type="Pfam" id="PF26403"/>
    </source>
</evidence>
<dbReference type="InterPro" id="IPR058414">
    <property type="entry name" value="DUF8101"/>
</dbReference>
<dbReference type="OrthoDB" id="343008at2157"/>
<protein>
    <recommendedName>
        <fullName evidence="1">DUF8101 domain-containing protein</fullName>
    </recommendedName>
</protein>
<organism evidence="2 3">
    <name type="scientific">Haloferax larsenii</name>
    <dbReference type="NCBI Taxonomy" id="302484"/>
    <lineage>
        <taxon>Archaea</taxon>
        <taxon>Methanobacteriati</taxon>
        <taxon>Methanobacteriota</taxon>
        <taxon>Stenosarchaea group</taxon>
        <taxon>Halobacteria</taxon>
        <taxon>Halobacteriales</taxon>
        <taxon>Haloferacaceae</taxon>
        <taxon>Haloferax</taxon>
    </lineage>
</organism>
<feature type="domain" description="DUF8101" evidence="1">
    <location>
        <begin position="1"/>
        <end position="88"/>
    </location>
</feature>
<accession>A0A1H7RL02</accession>